<keyword evidence="3" id="KW-1133">Transmembrane helix</keyword>
<evidence type="ECO:0000256" key="1">
    <source>
        <dbReference type="ARBA" id="ARBA00022553"/>
    </source>
</evidence>
<feature type="domain" description="Two component regulator three Y" evidence="4">
    <location>
        <begin position="737"/>
        <end position="785"/>
    </location>
</feature>
<proteinExistence type="predicted"/>
<evidence type="ECO:0000256" key="2">
    <source>
        <dbReference type="SAM" id="MobiDB-lite"/>
    </source>
</evidence>
<feature type="transmembrane region" description="Helical" evidence="3">
    <location>
        <begin position="838"/>
        <end position="857"/>
    </location>
</feature>
<accession>A0A1T5LF54</accession>
<organism evidence="5 6">
    <name type="scientific">Ohtaekwangia koreensis</name>
    <dbReference type="NCBI Taxonomy" id="688867"/>
    <lineage>
        <taxon>Bacteria</taxon>
        <taxon>Pseudomonadati</taxon>
        <taxon>Bacteroidota</taxon>
        <taxon>Cytophagia</taxon>
        <taxon>Cytophagales</taxon>
        <taxon>Fulvivirgaceae</taxon>
        <taxon>Ohtaekwangia</taxon>
    </lineage>
</organism>
<dbReference type="EMBL" id="FUZU01000002">
    <property type="protein sequence ID" value="SKC74632.1"/>
    <property type="molecule type" value="Genomic_DNA"/>
</dbReference>
<dbReference type="OrthoDB" id="9806995at2"/>
<keyword evidence="6" id="KW-1185">Reference proteome</keyword>
<dbReference type="Pfam" id="PF07495">
    <property type="entry name" value="Y_Y_Y"/>
    <property type="match status" value="1"/>
</dbReference>
<gene>
    <name evidence="5" type="ORF">SAMN05660236_3101</name>
</gene>
<feature type="transmembrane region" description="Helical" evidence="3">
    <location>
        <begin position="869"/>
        <end position="886"/>
    </location>
</feature>
<dbReference type="InterPro" id="IPR011123">
    <property type="entry name" value="Y_Y_Y"/>
</dbReference>
<feature type="region of interest" description="Disordered" evidence="2">
    <location>
        <begin position="373"/>
        <end position="439"/>
    </location>
</feature>
<evidence type="ECO:0000259" key="4">
    <source>
        <dbReference type="Pfam" id="PF07495"/>
    </source>
</evidence>
<feature type="transmembrane region" description="Helical" evidence="3">
    <location>
        <begin position="809"/>
        <end position="826"/>
    </location>
</feature>
<dbReference type="GO" id="GO:0000155">
    <property type="term" value="F:phosphorelay sensor kinase activity"/>
    <property type="evidence" value="ECO:0007669"/>
    <property type="project" value="TreeGrafter"/>
</dbReference>
<feature type="compositionally biased region" description="Polar residues" evidence="2">
    <location>
        <begin position="427"/>
        <end position="439"/>
    </location>
</feature>
<dbReference type="Gene3D" id="2.130.10.10">
    <property type="entry name" value="YVTN repeat-like/Quinoprotein amine dehydrogenase"/>
    <property type="match status" value="2"/>
</dbReference>
<reference evidence="5 6" key="1">
    <citation type="submission" date="2017-02" db="EMBL/GenBank/DDBJ databases">
        <authorList>
            <person name="Peterson S.W."/>
        </authorList>
    </citation>
    <scope>NUCLEOTIDE SEQUENCE [LARGE SCALE GENOMIC DNA]</scope>
    <source>
        <strain evidence="5 6">DSM 25262</strain>
    </source>
</reference>
<keyword evidence="1" id="KW-0597">Phosphoprotein</keyword>
<keyword evidence="3" id="KW-0812">Transmembrane</keyword>
<dbReference type="RefSeq" id="WP_079687655.1">
    <property type="nucleotide sequence ID" value="NZ_FUZU01000002.1"/>
</dbReference>
<dbReference type="PANTHER" id="PTHR43547:SF2">
    <property type="entry name" value="HYBRID SIGNAL TRANSDUCTION HISTIDINE KINASE C"/>
    <property type="match status" value="1"/>
</dbReference>
<dbReference type="InterPro" id="IPR015943">
    <property type="entry name" value="WD40/YVTN_repeat-like_dom_sf"/>
</dbReference>
<keyword evidence="3" id="KW-0472">Membrane</keyword>
<dbReference type="InterPro" id="IPR013783">
    <property type="entry name" value="Ig-like_fold"/>
</dbReference>
<dbReference type="PANTHER" id="PTHR43547">
    <property type="entry name" value="TWO-COMPONENT HISTIDINE KINASE"/>
    <property type="match status" value="1"/>
</dbReference>
<protein>
    <submittedName>
        <fullName evidence="5">Y_Y_Y domain-containing protein</fullName>
    </submittedName>
</protein>
<evidence type="ECO:0000313" key="6">
    <source>
        <dbReference type="Proteomes" id="UP000190961"/>
    </source>
</evidence>
<evidence type="ECO:0000256" key="3">
    <source>
        <dbReference type="SAM" id="Phobius"/>
    </source>
</evidence>
<feature type="compositionally biased region" description="Low complexity" evidence="2">
    <location>
        <begin position="373"/>
        <end position="385"/>
    </location>
</feature>
<dbReference type="AlphaFoldDB" id="A0A1T5LF54"/>
<feature type="compositionally biased region" description="Basic and acidic residues" evidence="2">
    <location>
        <begin position="408"/>
        <end position="426"/>
    </location>
</feature>
<dbReference type="Proteomes" id="UP000190961">
    <property type="component" value="Unassembled WGS sequence"/>
</dbReference>
<dbReference type="STRING" id="688867.SAMN05660236_3101"/>
<name>A0A1T5LF54_9BACT</name>
<sequence length="918" mass="104248">MRHIFLLASLLVFFQTYSQTGNYFLSHYSPGKEERSSNVCFDMVQDDRGVMYFATRSGVLEFDGRNWDLISGNGAVYSLQLNKQKEIYWSGTGGYGKIDTNVPGDHKLKTLSAAGVGDVFQNLFSNDKLYFVSEQAIYIEHKSQPAVIIKSSNLTGTFRNVFELFGSVYINTQRGGIFKISDDKLLSATLGLPKDAEVTFSSGLNNFYVLGLSNNKIFITGEDLRMKEIKLQDQAYADASVVVNGSWVNRDLFVLGTLRGGMIFVQSGSGNTQEIVNYNTGLPDNEVYDLMLDKSLCIWSAHEYGFTRVAPYLPFRSFSHYNGLAGNLLCALSFEGREYVGTSLGLFKLEKEEVYEEITYYIDVEVKEKVPQQANNAKASASDSKQTIEPTPRQQESKKRGFLQFFRRGRENSKNSAAEKKEDIASTKDNTSKSLQKTSRSVKKVERVLRSSQYVYKKIQGVDAKVTQLFEYNGKLIAAGLAGAFEINGLVARPIVEEPVLTGYASSNLNVLLFSTYASEVRAFQLTADDKWQPLNFLENVDDHIDAIVDGVGQELWLCALDKAYRLDIADGQVKNIQTIVIDNPAFNTISCIRLNNEVILASGQGFQRFDRKKNSFERIDSLTKPIHYFSDGQNILYNDKHTWNLLGKAHGQSNLQLLNLFQNLRFVSIDHEAENLWLITETNELYKFFGEKFTPYEAGNEPLLRTVRNNDAKVDLLNFEVEENKSALTFEVVQPDYLAPQAIEYRYRLKGLDKDWSDWATSNSIVNYPYLPSDDYTLMVQSRDIFGKVHALPDVVFEVLPPYWQRPWFYALEFLVFSGLVLLSFRLSNRYRIISRLLSLLTIIMLIQFIQTVASSAFETKESPVTDFFMQVVVAFLILPVEGYLRNLMLRSIDTSSRFYRFLEPKPGNASRGKEEQ</sequence>
<evidence type="ECO:0000313" key="5">
    <source>
        <dbReference type="EMBL" id="SKC74632.1"/>
    </source>
</evidence>
<dbReference type="Gene3D" id="2.60.40.10">
    <property type="entry name" value="Immunoglobulins"/>
    <property type="match status" value="1"/>
</dbReference>